<dbReference type="Proteomes" id="UP001642484">
    <property type="component" value="Unassembled WGS sequence"/>
</dbReference>
<proteinExistence type="predicted"/>
<reference evidence="2 3" key="1">
    <citation type="submission" date="2024-02" db="EMBL/GenBank/DDBJ databases">
        <authorList>
            <person name="Chen Y."/>
            <person name="Shah S."/>
            <person name="Dougan E. K."/>
            <person name="Thang M."/>
            <person name="Chan C."/>
        </authorList>
    </citation>
    <scope>NUCLEOTIDE SEQUENCE [LARGE SCALE GENOMIC DNA]</scope>
</reference>
<dbReference type="EMBL" id="CAXAMN010002903">
    <property type="protein sequence ID" value="CAK9001968.1"/>
    <property type="molecule type" value="Genomic_DNA"/>
</dbReference>
<evidence type="ECO:0000313" key="2">
    <source>
        <dbReference type="EMBL" id="CAK9001968.1"/>
    </source>
</evidence>
<evidence type="ECO:0000256" key="1">
    <source>
        <dbReference type="SAM" id="SignalP"/>
    </source>
</evidence>
<feature type="chain" id="PRO_5045076458" description="SMP-LTD domain-containing protein" evidence="1">
    <location>
        <begin position="22"/>
        <end position="299"/>
    </location>
</feature>
<comment type="caution">
    <text evidence="2">The sequence shown here is derived from an EMBL/GenBank/DDBJ whole genome shotgun (WGS) entry which is preliminary data.</text>
</comment>
<evidence type="ECO:0000313" key="3">
    <source>
        <dbReference type="Proteomes" id="UP001642484"/>
    </source>
</evidence>
<keyword evidence="1" id="KW-0732">Signal</keyword>
<keyword evidence="3" id="KW-1185">Reference proteome</keyword>
<feature type="signal peptide" evidence="1">
    <location>
        <begin position="1"/>
        <end position="21"/>
    </location>
</feature>
<protein>
    <recommendedName>
        <fullName evidence="4">SMP-LTD domain-containing protein</fullName>
    </recommendedName>
</protein>
<gene>
    <name evidence="2" type="ORF">CCMP2556_LOCUS6677</name>
</gene>
<name>A0ABP0IHA7_9DINO</name>
<accession>A0ABP0IHA7</accession>
<sequence>MGNLILAFVVATLCMYLRGKASPAPAPLAAVGDPHDEDGDIKAPVGLQQLLSPGWIRMREIIAQRDFQGVVKAVDLGDQPPEVTFVQSANAPCDDVVCFNVGLLLSSDCNTFVPPTVLIEVKLPGYSTPWTFRLKLLSLQITVQLYFWSWPPEGWGSGRPFSLIEGALCPEANPPLVRVALEAVSKSSLFEQFLSGCEPVASAVICSHVLPRFTGFQNRVILEEGRAQKKAKDSKAWQQKARRAGWQPRAEAAVESALGQMFSEAGGFAYEAVANTAASAAAQGAAAARMLKSSFGMEP</sequence>
<organism evidence="2 3">
    <name type="scientific">Durusdinium trenchii</name>
    <dbReference type="NCBI Taxonomy" id="1381693"/>
    <lineage>
        <taxon>Eukaryota</taxon>
        <taxon>Sar</taxon>
        <taxon>Alveolata</taxon>
        <taxon>Dinophyceae</taxon>
        <taxon>Suessiales</taxon>
        <taxon>Symbiodiniaceae</taxon>
        <taxon>Durusdinium</taxon>
    </lineage>
</organism>
<evidence type="ECO:0008006" key="4">
    <source>
        <dbReference type="Google" id="ProtNLM"/>
    </source>
</evidence>